<reference evidence="3" key="1">
    <citation type="submission" date="2011-07" db="EMBL/GenBank/DDBJ databases">
        <title>Divergent evolution of antigenic variation in African trypanosomes.</title>
        <authorList>
            <person name="Jackson A.P."/>
            <person name="Berry A."/>
            <person name="Allison H.C."/>
            <person name="Burton P."/>
            <person name="Anderson J."/>
            <person name="Aslett M."/>
            <person name="Brown R."/>
            <person name="Corton N."/>
            <person name="Harris D."/>
            <person name="Hauser H."/>
            <person name="Gamble J."/>
            <person name="Gilderthorp R."/>
            <person name="McQuillan J."/>
            <person name="Quail M.A."/>
            <person name="Sanders M."/>
            <person name="Van Tonder A."/>
            <person name="Ginger M.L."/>
            <person name="Donelson J.E."/>
            <person name="Field M.C."/>
            <person name="Barry J.D."/>
            <person name="Berriman M."/>
            <person name="Hertz-Fowler C."/>
        </authorList>
    </citation>
    <scope>NUCLEOTIDE SEQUENCE [LARGE SCALE GENOMIC DNA]</scope>
    <source>
        <strain evidence="3">IL3000</strain>
    </source>
</reference>
<sequence length="225" mass="24088">MECVVSCMIYAAGVCGGVAIPLLFSLENSAMALISSKHWIGVSFRSGLTTGKCVDIGEDVCEHVITKHTSGPTTNPAGSSHVGHGCFHASAGSDVILIFGSFFMSGRCMGNGASYDISRRSLSASPLALPAFYSRFKGPLHMCVDNTAVMRIMNEGNTHSNALVHETSAIDRVLRAARINAAWSYVPSTINPTDGVPRGCVSGDRTWRVCVRVRRVEDTFSPSDW</sequence>
<protein>
    <submittedName>
        <fullName evidence="2">WGS project CAEQ00000000 data, annotated contig 1908</fullName>
    </submittedName>
</protein>
<keyword evidence="1" id="KW-1133">Transmembrane helix</keyword>
<reference evidence="2 3" key="2">
    <citation type="journal article" date="2012" name="Proc. Natl. Acad. Sci. U.S.A.">
        <title>Antigenic diversity is generated by distinct evolutionary mechanisms in African trypanosome species.</title>
        <authorList>
            <person name="Jackson A.P."/>
            <person name="Berry A."/>
            <person name="Aslett M."/>
            <person name="Allison H.C."/>
            <person name="Burton P."/>
            <person name="Vavrova-Anderson J."/>
            <person name="Brown R."/>
            <person name="Browne H."/>
            <person name="Corton N."/>
            <person name="Hauser H."/>
            <person name="Gamble J."/>
            <person name="Gilderthorp R."/>
            <person name="Marcello L."/>
            <person name="McQuillan J."/>
            <person name="Otto T.D."/>
            <person name="Quail M.A."/>
            <person name="Sanders M.J."/>
            <person name="van Tonder A."/>
            <person name="Ginger M.L."/>
            <person name="Field M.C."/>
            <person name="Barry J.D."/>
            <person name="Hertz-Fowler C."/>
            <person name="Berriman M."/>
        </authorList>
    </citation>
    <scope>NUCLEOTIDE SEQUENCE [LARGE SCALE GENOMIC DNA]</scope>
    <source>
        <strain evidence="2 3">IL3000</strain>
    </source>
</reference>
<dbReference type="VEuPathDB" id="TriTrypDB:TcIL3000_0_47070"/>
<keyword evidence="1" id="KW-0472">Membrane</keyword>
<evidence type="ECO:0000256" key="1">
    <source>
        <dbReference type="SAM" id="Phobius"/>
    </source>
</evidence>
<gene>
    <name evidence="2" type="ORF">TCIL3000_0_47070</name>
</gene>
<accession>F9W9X2</accession>
<keyword evidence="1" id="KW-0812">Transmembrane</keyword>
<keyword evidence="3" id="KW-1185">Reference proteome</keyword>
<dbReference type="AlphaFoldDB" id="F9W9X2"/>
<dbReference type="Proteomes" id="UP000000702">
    <property type="component" value="Unassembled WGS sequence"/>
</dbReference>
<name>F9W9X2_TRYCI</name>
<comment type="caution">
    <text evidence="2">The sequence shown here is derived from an EMBL/GenBank/DDBJ whole genome shotgun (WGS) entry which is preliminary data.</text>
</comment>
<feature type="transmembrane region" description="Helical" evidence="1">
    <location>
        <begin position="7"/>
        <end position="26"/>
    </location>
</feature>
<proteinExistence type="predicted"/>
<dbReference type="OMA" id="CFHASAG"/>
<organism evidence="2 3">
    <name type="scientific">Trypanosoma congolense (strain IL3000)</name>
    <dbReference type="NCBI Taxonomy" id="1068625"/>
    <lineage>
        <taxon>Eukaryota</taxon>
        <taxon>Discoba</taxon>
        <taxon>Euglenozoa</taxon>
        <taxon>Kinetoplastea</taxon>
        <taxon>Metakinetoplastina</taxon>
        <taxon>Trypanosomatida</taxon>
        <taxon>Trypanosomatidae</taxon>
        <taxon>Trypanosoma</taxon>
        <taxon>Nannomonas</taxon>
    </lineage>
</organism>
<evidence type="ECO:0000313" key="2">
    <source>
        <dbReference type="EMBL" id="CCD14027.1"/>
    </source>
</evidence>
<evidence type="ECO:0000313" key="3">
    <source>
        <dbReference type="Proteomes" id="UP000000702"/>
    </source>
</evidence>
<dbReference type="EMBL" id="CAEQ01001361">
    <property type="protein sequence ID" value="CCD14027.1"/>
    <property type="molecule type" value="Genomic_DNA"/>
</dbReference>